<dbReference type="AlphaFoldDB" id="A0A5S3PHZ5"/>
<dbReference type="Proteomes" id="UP000310314">
    <property type="component" value="Unassembled WGS sequence"/>
</dbReference>
<dbReference type="PROSITE" id="PS51257">
    <property type="entry name" value="PROKAR_LIPOPROTEIN"/>
    <property type="match status" value="1"/>
</dbReference>
<dbReference type="PROSITE" id="PS00170">
    <property type="entry name" value="CSA_PPIASE_1"/>
    <property type="match status" value="1"/>
</dbReference>
<dbReference type="PROSITE" id="PS50072">
    <property type="entry name" value="CSA_PPIASE_2"/>
    <property type="match status" value="1"/>
</dbReference>
<evidence type="ECO:0000256" key="4">
    <source>
        <dbReference type="ARBA" id="ARBA00023110"/>
    </source>
</evidence>
<evidence type="ECO:0000313" key="10">
    <source>
        <dbReference type="Proteomes" id="UP000310314"/>
    </source>
</evidence>
<dbReference type="InterPro" id="IPR020892">
    <property type="entry name" value="Cyclophilin-type_PPIase_CS"/>
</dbReference>
<evidence type="ECO:0000256" key="6">
    <source>
        <dbReference type="PROSITE-ProRule" id="PRU00277"/>
    </source>
</evidence>
<name>A0A5S3PHZ5_9FLAO</name>
<dbReference type="InterPro" id="IPR029000">
    <property type="entry name" value="Cyclophilin-like_dom_sf"/>
</dbReference>
<dbReference type="Gene3D" id="2.40.100.10">
    <property type="entry name" value="Cyclophilin-like"/>
    <property type="match status" value="1"/>
</dbReference>
<dbReference type="InterPro" id="IPR044666">
    <property type="entry name" value="Cyclophilin_A-like"/>
</dbReference>
<accession>A0A5S3PHZ5</accession>
<evidence type="ECO:0000256" key="5">
    <source>
        <dbReference type="ARBA" id="ARBA00023235"/>
    </source>
</evidence>
<dbReference type="InterPro" id="IPR001179">
    <property type="entry name" value="PPIase_FKBP_dom"/>
</dbReference>
<comment type="catalytic activity">
    <reaction evidence="1 6">
        <text>[protein]-peptidylproline (omega=180) = [protein]-peptidylproline (omega=0)</text>
        <dbReference type="Rhea" id="RHEA:16237"/>
        <dbReference type="Rhea" id="RHEA-COMP:10747"/>
        <dbReference type="Rhea" id="RHEA-COMP:10748"/>
        <dbReference type="ChEBI" id="CHEBI:83833"/>
        <dbReference type="ChEBI" id="CHEBI:83834"/>
        <dbReference type="EC" id="5.2.1.8"/>
    </reaction>
</comment>
<dbReference type="PRINTS" id="PR00153">
    <property type="entry name" value="CSAPPISMRASE"/>
</dbReference>
<feature type="domain" description="PPIase FKBP-type" evidence="7">
    <location>
        <begin position="275"/>
        <end position="381"/>
    </location>
</feature>
<evidence type="ECO:0000256" key="3">
    <source>
        <dbReference type="ARBA" id="ARBA00013194"/>
    </source>
</evidence>
<dbReference type="CDD" id="cd00317">
    <property type="entry name" value="cyclophilin"/>
    <property type="match status" value="1"/>
</dbReference>
<feature type="domain" description="PPIase cyclophilin-type" evidence="8">
    <location>
        <begin position="39"/>
        <end position="193"/>
    </location>
</feature>
<comment type="similarity">
    <text evidence="2">Belongs to the cyclophilin-type PPIase family.</text>
</comment>
<dbReference type="SUPFAM" id="SSF50891">
    <property type="entry name" value="Cyclophilin-like"/>
    <property type="match status" value="1"/>
</dbReference>
<protein>
    <recommendedName>
        <fullName evidence="3 6">peptidylprolyl isomerase</fullName>
        <ecNumber evidence="3 6">5.2.1.8</ecNumber>
    </recommendedName>
</protein>
<dbReference type="PANTHER" id="PTHR45625:SF4">
    <property type="entry name" value="PEPTIDYLPROLYL ISOMERASE DOMAIN AND WD REPEAT-CONTAINING PROTEIN 1"/>
    <property type="match status" value="1"/>
</dbReference>
<dbReference type="EC" id="5.2.1.8" evidence="3 6"/>
<evidence type="ECO:0000259" key="7">
    <source>
        <dbReference type="PROSITE" id="PS50059"/>
    </source>
</evidence>
<dbReference type="InterPro" id="IPR002130">
    <property type="entry name" value="Cyclophilin-type_PPIase_dom"/>
</dbReference>
<dbReference type="SUPFAM" id="SSF54534">
    <property type="entry name" value="FKBP-like"/>
    <property type="match status" value="1"/>
</dbReference>
<evidence type="ECO:0000256" key="2">
    <source>
        <dbReference type="ARBA" id="ARBA00007365"/>
    </source>
</evidence>
<dbReference type="PANTHER" id="PTHR45625">
    <property type="entry name" value="PEPTIDYL-PROLYL CIS-TRANS ISOMERASE-RELATED"/>
    <property type="match status" value="1"/>
</dbReference>
<evidence type="ECO:0000313" key="9">
    <source>
        <dbReference type="EMBL" id="TMM53867.1"/>
    </source>
</evidence>
<evidence type="ECO:0000259" key="8">
    <source>
        <dbReference type="PROSITE" id="PS50072"/>
    </source>
</evidence>
<dbReference type="Gene3D" id="3.10.50.40">
    <property type="match status" value="1"/>
</dbReference>
<dbReference type="Pfam" id="PF00254">
    <property type="entry name" value="FKBP_C"/>
    <property type="match status" value="1"/>
</dbReference>
<keyword evidence="4 6" id="KW-0697">Rotamase</keyword>
<sequence length="382" mass="41660">MKKALLLVLSISMILSSCKSSKYPDLGDGVFADIQTTKGDIVVKLEYEKVPVTVANFISLAEGTNTFVAEEYKGKKFYDGLIFHRVMKDFMIQGGDPLGTGMGNQGYRFMDEFNDSLVHDRKGVLSMANSGANTNTNGSQFFITHKPTPWLDKIHSVFGEVVLGMPIVDSIANVAVAGRNRPVEEVKMNTIEIIRNGKEAKDFDAVAVMTDYFNKEGERLAALEAEKKAKMEAVKKIKETFVADLASQKAKAKAYPSGLKVLILEEGSGEKPGMGTKVLVDYAGFLEDGTLFDTSKASVADTYGMLDQLTQMHRGNLSPSPMDYSPDAQLAPGFREGLLTMKVGDKVRLFFPSHLGYGDRDYGPIPGGSSLVFDLEITGLAQ</sequence>
<evidence type="ECO:0000256" key="1">
    <source>
        <dbReference type="ARBA" id="ARBA00000971"/>
    </source>
</evidence>
<reference evidence="9 10" key="1">
    <citation type="submission" date="2019-05" db="EMBL/GenBank/DDBJ databases">
        <authorList>
            <person name="Zhang J.-Y."/>
            <person name="Feg X."/>
            <person name="Du Z.-J."/>
        </authorList>
    </citation>
    <scope>NUCLEOTIDE SEQUENCE [LARGE SCALE GENOMIC DNA]</scope>
    <source>
        <strain evidence="9 10">RZ26</strain>
    </source>
</reference>
<proteinExistence type="inferred from homology"/>
<dbReference type="GO" id="GO:0006457">
    <property type="term" value="P:protein folding"/>
    <property type="evidence" value="ECO:0007669"/>
    <property type="project" value="InterPro"/>
</dbReference>
<organism evidence="9 10">
    <name type="scientific">Maribacter algarum</name>
    <name type="common">ex Zhang et al. 2020</name>
    <dbReference type="NCBI Taxonomy" id="2578118"/>
    <lineage>
        <taxon>Bacteria</taxon>
        <taxon>Pseudomonadati</taxon>
        <taxon>Bacteroidota</taxon>
        <taxon>Flavobacteriia</taxon>
        <taxon>Flavobacteriales</taxon>
        <taxon>Flavobacteriaceae</taxon>
        <taxon>Maribacter</taxon>
    </lineage>
</organism>
<dbReference type="OrthoDB" id="9807797at2"/>
<gene>
    <name evidence="9" type="ORF">FEE95_18395</name>
</gene>
<keyword evidence="10" id="KW-1185">Reference proteome</keyword>
<dbReference type="EMBL" id="VATY01000004">
    <property type="protein sequence ID" value="TMM53867.1"/>
    <property type="molecule type" value="Genomic_DNA"/>
</dbReference>
<dbReference type="RefSeq" id="WP_138659490.1">
    <property type="nucleotide sequence ID" value="NZ_VATY01000004.1"/>
</dbReference>
<dbReference type="Pfam" id="PF00160">
    <property type="entry name" value="Pro_isomerase"/>
    <property type="match status" value="1"/>
</dbReference>
<comment type="caution">
    <text evidence="9">The sequence shown here is derived from an EMBL/GenBank/DDBJ whole genome shotgun (WGS) entry which is preliminary data.</text>
</comment>
<dbReference type="InterPro" id="IPR046357">
    <property type="entry name" value="PPIase_dom_sf"/>
</dbReference>
<dbReference type="PROSITE" id="PS50059">
    <property type="entry name" value="FKBP_PPIASE"/>
    <property type="match status" value="1"/>
</dbReference>
<dbReference type="GO" id="GO:0003755">
    <property type="term" value="F:peptidyl-prolyl cis-trans isomerase activity"/>
    <property type="evidence" value="ECO:0007669"/>
    <property type="project" value="UniProtKB-KW"/>
</dbReference>
<keyword evidence="5 6" id="KW-0413">Isomerase</keyword>